<proteinExistence type="inferred from homology"/>
<dbReference type="OrthoDB" id="9795226at2"/>
<dbReference type="PANTHER" id="PTHR47191">
    <property type="entry name" value="OS05G0170800 PROTEIN"/>
    <property type="match status" value="1"/>
</dbReference>
<dbReference type="RefSeq" id="WP_100339712.1">
    <property type="nucleotide sequence ID" value="NZ_PGFJ01000001.1"/>
</dbReference>
<evidence type="ECO:0000259" key="2">
    <source>
        <dbReference type="PROSITE" id="PS51087"/>
    </source>
</evidence>
<dbReference type="NCBIfam" id="NF003967">
    <property type="entry name" value="PRK05461.1"/>
    <property type="match status" value="1"/>
</dbReference>
<gene>
    <name evidence="3" type="ORF">CLV57_0434</name>
</gene>
<dbReference type="InterPro" id="IPR023065">
    <property type="entry name" value="Uncharacterised_ApaG"/>
</dbReference>
<accession>A0A2H9VRK8</accession>
<dbReference type="Proteomes" id="UP000242687">
    <property type="component" value="Unassembled WGS sequence"/>
</dbReference>
<dbReference type="AlphaFoldDB" id="A0A2H9VRK8"/>
<evidence type="ECO:0000256" key="1">
    <source>
        <dbReference type="ARBA" id="ARBA00017693"/>
    </source>
</evidence>
<dbReference type="InterPro" id="IPR050718">
    <property type="entry name" value="ApaG-like"/>
</dbReference>
<name>A0A2H9VRK8_9SPHI</name>
<comment type="caution">
    <text evidence="3">The sequence shown here is derived from an EMBL/GenBank/DDBJ whole genome shotgun (WGS) entry which is preliminary data.</text>
</comment>
<dbReference type="Gene3D" id="2.60.40.1470">
    <property type="entry name" value="ApaG domain"/>
    <property type="match status" value="1"/>
</dbReference>
<sequence>MVTCITDGVKVSVETIYQPEYSNPANDHFMFAYKVTIENKGSYSVRLLSRHWHIFDSNGAKREVEGEGVVGMQPVIEPGSSHEYVSGCNLKTDMGTMKGQYRMMRLLDNTFFDVQIPEFDLIAPYRMN</sequence>
<reference evidence="3 4" key="1">
    <citation type="submission" date="2017-11" db="EMBL/GenBank/DDBJ databases">
        <title>Genomic Encyclopedia of Archaeal and Bacterial Type Strains, Phase II (KMG-II): From Individual Species to Whole Genera.</title>
        <authorList>
            <person name="Goeker M."/>
        </authorList>
    </citation>
    <scope>NUCLEOTIDE SEQUENCE [LARGE SCALE GENOMIC DNA]</scope>
    <source>
        <strain evidence="3 4">DSM 28175</strain>
    </source>
</reference>
<keyword evidence="4" id="KW-1185">Reference proteome</keyword>
<dbReference type="Pfam" id="PF04379">
    <property type="entry name" value="DUF525"/>
    <property type="match status" value="1"/>
</dbReference>
<dbReference type="InterPro" id="IPR007474">
    <property type="entry name" value="ApaG_domain"/>
</dbReference>
<evidence type="ECO:0000313" key="3">
    <source>
        <dbReference type="EMBL" id="PJJ83452.1"/>
    </source>
</evidence>
<protein>
    <recommendedName>
        <fullName evidence="1">Protein ApaG</fullName>
    </recommendedName>
</protein>
<organism evidence="3 4">
    <name type="scientific">Mucilaginibacter auburnensis</name>
    <dbReference type="NCBI Taxonomy" id="1457233"/>
    <lineage>
        <taxon>Bacteria</taxon>
        <taxon>Pseudomonadati</taxon>
        <taxon>Bacteroidota</taxon>
        <taxon>Sphingobacteriia</taxon>
        <taxon>Sphingobacteriales</taxon>
        <taxon>Sphingobacteriaceae</taxon>
        <taxon>Mucilaginibacter</taxon>
    </lineage>
</organism>
<feature type="domain" description="ApaG" evidence="2">
    <location>
        <begin position="3"/>
        <end position="128"/>
    </location>
</feature>
<dbReference type="InterPro" id="IPR036767">
    <property type="entry name" value="ApaG_sf"/>
</dbReference>
<dbReference type="SUPFAM" id="SSF110069">
    <property type="entry name" value="ApaG-like"/>
    <property type="match status" value="1"/>
</dbReference>
<dbReference type="HAMAP" id="MF_00791">
    <property type="entry name" value="ApaG"/>
    <property type="match status" value="1"/>
</dbReference>
<dbReference type="EMBL" id="PGFJ01000001">
    <property type="protein sequence ID" value="PJJ83452.1"/>
    <property type="molecule type" value="Genomic_DNA"/>
</dbReference>
<dbReference type="PROSITE" id="PS51087">
    <property type="entry name" value="APAG"/>
    <property type="match status" value="1"/>
</dbReference>
<dbReference type="PANTHER" id="PTHR47191:SF2">
    <property type="entry name" value="OS05G0170800 PROTEIN"/>
    <property type="match status" value="1"/>
</dbReference>
<evidence type="ECO:0000313" key="4">
    <source>
        <dbReference type="Proteomes" id="UP000242687"/>
    </source>
</evidence>